<name>A0A857KZ74_9ACTN</name>
<dbReference type="EMBL" id="CP045810">
    <property type="protein sequence ID" value="QHN40036.1"/>
    <property type="molecule type" value="Genomic_DNA"/>
</dbReference>
<gene>
    <name evidence="1" type="ORF">GII30_13525</name>
</gene>
<evidence type="ECO:0000313" key="1">
    <source>
        <dbReference type="EMBL" id="QHN40036.1"/>
    </source>
</evidence>
<organism evidence="1">
    <name type="scientific">Gordonia amarae</name>
    <dbReference type="NCBI Taxonomy" id="36821"/>
    <lineage>
        <taxon>Bacteria</taxon>
        <taxon>Bacillati</taxon>
        <taxon>Actinomycetota</taxon>
        <taxon>Actinomycetes</taxon>
        <taxon>Mycobacteriales</taxon>
        <taxon>Gordoniaceae</taxon>
        <taxon>Gordonia</taxon>
    </lineage>
</organism>
<sequence length="148" mass="16370">MASAVGLVATTAPADAVTRTVQVRISYQINDYETIGSDEICTPTTRRVENLDDEHYFHRTSRARCGGEIRVEVKYTLDQENGTVFLTAGRVNFYEGDTDSTNDLDGTARIRKLTIPAGRAVDTTVNVSNTAENEPRDRARVSITVDNR</sequence>
<dbReference type="RefSeq" id="WP_005189858.1">
    <property type="nucleotide sequence ID" value="NZ_CP045804.1"/>
</dbReference>
<protein>
    <submittedName>
        <fullName evidence="1">Uncharacterized protein</fullName>
    </submittedName>
</protein>
<dbReference type="AlphaFoldDB" id="A0A857KZ74"/>
<proteinExistence type="predicted"/>
<accession>A0A857KZ74</accession>
<reference evidence="1" key="1">
    <citation type="journal article" date="2021" name="Nat. Microbiol.">
        <title>Cocultivation of an ultrasmall environmental parasitic bacterium with lytic ability against bacteria associated with wastewater foams.</title>
        <authorList>
            <person name="Batinovic S."/>
            <person name="Rose J.J.A."/>
            <person name="Ratcliffe J."/>
            <person name="Seviour R.J."/>
            <person name="Petrovski S."/>
        </authorList>
    </citation>
    <scope>NUCLEOTIDE SEQUENCE</scope>
    <source>
        <strain evidence="1">CON44</strain>
    </source>
</reference>